<gene>
    <name evidence="7" type="ORF">NBRC116591_27180</name>
</gene>
<dbReference type="EMBL" id="BAABWN010000009">
    <property type="protein sequence ID" value="GAA6168907.1"/>
    <property type="molecule type" value="Genomic_DNA"/>
</dbReference>
<evidence type="ECO:0000256" key="4">
    <source>
        <dbReference type="ARBA" id="ARBA00022989"/>
    </source>
</evidence>
<evidence type="ECO:0000256" key="3">
    <source>
        <dbReference type="ARBA" id="ARBA00022692"/>
    </source>
</evidence>
<organism evidence="7 8">
    <name type="scientific">Sessilibacter corallicola</name>
    <dbReference type="NCBI Taxonomy" id="2904075"/>
    <lineage>
        <taxon>Bacteria</taxon>
        <taxon>Pseudomonadati</taxon>
        <taxon>Pseudomonadota</taxon>
        <taxon>Gammaproteobacteria</taxon>
        <taxon>Cellvibrionales</taxon>
        <taxon>Cellvibrionaceae</taxon>
        <taxon>Sessilibacter</taxon>
    </lineage>
</organism>
<sequence>MLALGSAAYDYGCTLFRWLLGKAYILFPIGAFIFWLTYNSPVWAVENLREHIEISLTMVVGSFVAGATALGGGAVAFPVLTKALHIEPYDAKLFSLAIQSFGMTAASLTILSQRLPFFVNAAKLSISAAIPGVIVSILWISEFLSRSLTKFIFSLLLLSFAVVLVWLKSHRFSSDKTDIKASQIRDRRLIIIGSFVGGMISGIIGSGADILLFIVLVVLLRKDVKCATATSVIVMASVSFVSTLIHVWGMQVMTSEVASYVHAAIPIVVIGAPVGAYLCAKLPPTAVLALLLMLIGCEVSFTFYQALAEFGPVS</sequence>
<evidence type="ECO:0000256" key="5">
    <source>
        <dbReference type="ARBA" id="ARBA00023136"/>
    </source>
</evidence>
<keyword evidence="8" id="KW-1185">Reference proteome</keyword>
<keyword evidence="4 6" id="KW-1133">Transmembrane helix</keyword>
<name>A0ABQ0AB89_9GAMM</name>
<dbReference type="PANTHER" id="PTHR31154">
    <property type="entry name" value="MEMBRANE TRANSPORTER PROTEIN"/>
    <property type="match status" value="1"/>
</dbReference>
<dbReference type="Pfam" id="PF01925">
    <property type="entry name" value="TauE"/>
    <property type="match status" value="1"/>
</dbReference>
<dbReference type="Proteomes" id="UP001465153">
    <property type="component" value="Unassembled WGS sequence"/>
</dbReference>
<evidence type="ECO:0000256" key="6">
    <source>
        <dbReference type="RuleBase" id="RU363041"/>
    </source>
</evidence>
<keyword evidence="6" id="KW-1003">Cell membrane</keyword>
<keyword evidence="3 6" id="KW-0812">Transmembrane</keyword>
<feature type="transmembrane region" description="Helical" evidence="6">
    <location>
        <begin position="260"/>
        <end position="280"/>
    </location>
</feature>
<feature type="transmembrane region" description="Helical" evidence="6">
    <location>
        <begin position="19"/>
        <end position="38"/>
    </location>
</feature>
<comment type="caution">
    <text evidence="7">The sequence shown here is derived from an EMBL/GenBank/DDBJ whole genome shotgun (WGS) entry which is preliminary data.</text>
</comment>
<protein>
    <recommendedName>
        <fullName evidence="6">Probable membrane transporter protein</fullName>
    </recommendedName>
</protein>
<proteinExistence type="inferred from homology"/>
<accession>A0ABQ0AB89</accession>
<feature type="transmembrane region" description="Helical" evidence="6">
    <location>
        <begin position="117"/>
        <end position="139"/>
    </location>
</feature>
<evidence type="ECO:0000313" key="8">
    <source>
        <dbReference type="Proteomes" id="UP001465153"/>
    </source>
</evidence>
<reference evidence="7 8" key="1">
    <citation type="submission" date="2024-04" db="EMBL/GenBank/DDBJ databases">
        <title>Draft genome sequence of Sessilibacter corallicola NBRC 116591.</title>
        <authorList>
            <person name="Miyakawa T."/>
            <person name="Kusuya Y."/>
            <person name="Miura T."/>
        </authorList>
    </citation>
    <scope>NUCLEOTIDE SEQUENCE [LARGE SCALE GENOMIC DNA]</scope>
    <source>
        <strain evidence="7 8">KU-00831-HH</strain>
    </source>
</reference>
<keyword evidence="5 6" id="KW-0472">Membrane</keyword>
<feature type="transmembrane region" description="Helical" evidence="6">
    <location>
        <begin position="58"/>
        <end position="81"/>
    </location>
</feature>
<dbReference type="InterPro" id="IPR002781">
    <property type="entry name" value="TM_pro_TauE-like"/>
</dbReference>
<evidence type="ECO:0000313" key="7">
    <source>
        <dbReference type="EMBL" id="GAA6168907.1"/>
    </source>
</evidence>
<feature type="transmembrane region" description="Helical" evidence="6">
    <location>
        <begin position="151"/>
        <end position="169"/>
    </location>
</feature>
<dbReference type="PANTHER" id="PTHR31154:SF4">
    <property type="entry name" value="MEMBRANE TRANSPORTER PROTEIN"/>
    <property type="match status" value="1"/>
</dbReference>
<feature type="transmembrane region" description="Helical" evidence="6">
    <location>
        <begin position="189"/>
        <end position="220"/>
    </location>
</feature>
<comment type="subcellular location">
    <subcellularLocation>
        <location evidence="6">Cell membrane</location>
        <topology evidence="6">Multi-pass membrane protein</topology>
    </subcellularLocation>
    <subcellularLocation>
        <location evidence="1">Membrane</location>
        <topology evidence="1">Multi-pass membrane protein</topology>
    </subcellularLocation>
</comment>
<feature type="transmembrane region" description="Helical" evidence="6">
    <location>
        <begin position="227"/>
        <end position="248"/>
    </location>
</feature>
<feature type="transmembrane region" description="Helical" evidence="6">
    <location>
        <begin position="287"/>
        <end position="307"/>
    </location>
</feature>
<evidence type="ECO:0000256" key="1">
    <source>
        <dbReference type="ARBA" id="ARBA00004141"/>
    </source>
</evidence>
<evidence type="ECO:0000256" key="2">
    <source>
        <dbReference type="ARBA" id="ARBA00009142"/>
    </source>
</evidence>
<dbReference type="RefSeq" id="WP_353303601.1">
    <property type="nucleotide sequence ID" value="NZ_BAABWN010000009.1"/>
</dbReference>
<feature type="transmembrane region" description="Helical" evidence="6">
    <location>
        <begin position="93"/>
        <end position="111"/>
    </location>
</feature>
<comment type="similarity">
    <text evidence="2 6">Belongs to the 4-toluene sulfonate uptake permease (TSUP) (TC 2.A.102) family.</text>
</comment>